<evidence type="ECO:0000256" key="5">
    <source>
        <dbReference type="ARBA" id="ARBA00022475"/>
    </source>
</evidence>
<dbReference type="Gene3D" id="3.40.1550.10">
    <property type="entry name" value="CheC-like"/>
    <property type="match status" value="1"/>
</dbReference>
<keyword evidence="7" id="KW-0283">Flagellar rotation</keyword>
<evidence type="ECO:0000256" key="1">
    <source>
        <dbReference type="ARBA" id="ARBA00004117"/>
    </source>
</evidence>
<dbReference type="GO" id="GO:0050918">
    <property type="term" value="P:positive chemotaxis"/>
    <property type="evidence" value="ECO:0007669"/>
    <property type="project" value="TreeGrafter"/>
</dbReference>
<dbReference type="InterPro" id="IPR001543">
    <property type="entry name" value="FliN-like_C"/>
</dbReference>
<keyword evidence="8" id="KW-0472">Membrane</keyword>
<dbReference type="HOGENOM" id="CLU_052646_0_0_9"/>
<keyword evidence="6" id="KW-0145">Chemotaxis</keyword>
<evidence type="ECO:0000256" key="2">
    <source>
        <dbReference type="ARBA" id="ARBA00004202"/>
    </source>
</evidence>
<evidence type="ECO:0000259" key="11">
    <source>
        <dbReference type="Pfam" id="PF01052"/>
    </source>
</evidence>
<dbReference type="Proteomes" id="UP000003136">
    <property type="component" value="Unassembled WGS sequence"/>
</dbReference>
<comment type="caution">
    <text evidence="12">The sequence shown here is derived from an EMBL/GenBank/DDBJ whole genome shotgun (WGS) entry which is preliminary data.</text>
</comment>
<evidence type="ECO:0000256" key="6">
    <source>
        <dbReference type="ARBA" id="ARBA00022500"/>
    </source>
</evidence>
<feature type="domain" description="Flagellar motor switch protein FliN-like C-terminal" evidence="11">
    <location>
        <begin position="253"/>
        <end position="322"/>
    </location>
</feature>
<evidence type="ECO:0000256" key="10">
    <source>
        <dbReference type="NCBIfam" id="TIGR01397"/>
    </source>
</evidence>
<dbReference type="Pfam" id="PF02154">
    <property type="entry name" value="FliM"/>
    <property type="match status" value="1"/>
</dbReference>
<accession>B7ATS1</accession>
<dbReference type="Pfam" id="PF01052">
    <property type="entry name" value="FliMN_C"/>
    <property type="match status" value="1"/>
</dbReference>
<dbReference type="GO" id="GO:0071978">
    <property type="term" value="P:bacterial-type flagellum-dependent swarming motility"/>
    <property type="evidence" value="ECO:0007669"/>
    <property type="project" value="TreeGrafter"/>
</dbReference>
<evidence type="ECO:0000256" key="4">
    <source>
        <dbReference type="ARBA" id="ARBA00021898"/>
    </source>
</evidence>
<evidence type="ECO:0000256" key="7">
    <source>
        <dbReference type="ARBA" id="ARBA00022779"/>
    </source>
</evidence>
<evidence type="ECO:0000256" key="8">
    <source>
        <dbReference type="ARBA" id="ARBA00023136"/>
    </source>
</evidence>
<evidence type="ECO:0000256" key="9">
    <source>
        <dbReference type="ARBA" id="ARBA00023143"/>
    </source>
</evidence>
<dbReference type="eggNOG" id="COG1868">
    <property type="taxonomic scope" value="Bacteria"/>
</dbReference>
<organism evidence="12 13">
    <name type="scientific">[Bacteroides] pectinophilus ATCC 43243</name>
    <dbReference type="NCBI Taxonomy" id="483218"/>
    <lineage>
        <taxon>Bacteria</taxon>
        <taxon>Bacillati</taxon>
        <taxon>Bacillota</taxon>
        <taxon>Clostridia</taxon>
        <taxon>Eubacteriales</taxon>
    </lineage>
</organism>
<reference evidence="12 13" key="1">
    <citation type="submission" date="2008-11" db="EMBL/GenBank/DDBJ databases">
        <title>Draft genome sequence of Bacteroides pectinophilus (ATCC 43243).</title>
        <authorList>
            <person name="Sudarsanam P."/>
            <person name="Ley R."/>
            <person name="Guruge J."/>
            <person name="Turnbaugh P.J."/>
            <person name="Mahowald M."/>
            <person name="Liep D."/>
            <person name="Gordon J."/>
        </authorList>
    </citation>
    <scope>NUCLEOTIDE SEQUENCE [LARGE SCALE GENOMIC DNA]</scope>
    <source>
        <strain evidence="12 13">ATCC 43243</strain>
    </source>
</reference>
<dbReference type="Gene3D" id="2.30.330.10">
    <property type="entry name" value="SpoA-like"/>
    <property type="match status" value="1"/>
</dbReference>
<keyword evidence="5" id="KW-1003">Cell membrane</keyword>
<dbReference type="InterPro" id="IPR036429">
    <property type="entry name" value="SpoA-like_sf"/>
</dbReference>
<dbReference type="EMBL" id="ABVQ01000036">
    <property type="protein sequence ID" value="EEC57055.1"/>
    <property type="molecule type" value="Genomic_DNA"/>
</dbReference>
<dbReference type="PANTHER" id="PTHR30034:SF6">
    <property type="entry name" value="YOP PROTEINS TRANSLOCATION PROTEIN Q"/>
    <property type="match status" value="1"/>
</dbReference>
<evidence type="ECO:0000313" key="13">
    <source>
        <dbReference type="Proteomes" id="UP000003136"/>
    </source>
</evidence>
<dbReference type="InterPro" id="IPR028976">
    <property type="entry name" value="CheC-like_sf"/>
</dbReference>
<dbReference type="SUPFAM" id="SSF101801">
    <property type="entry name" value="Surface presentation of antigens (SPOA)"/>
    <property type="match status" value="1"/>
</dbReference>
<evidence type="ECO:0000256" key="3">
    <source>
        <dbReference type="ARBA" id="ARBA00011049"/>
    </source>
</evidence>
<dbReference type="InterPro" id="IPR001689">
    <property type="entry name" value="Flag_FliM"/>
</dbReference>
<keyword evidence="9" id="KW-0975">Bacterial flagellum</keyword>
<dbReference type="PIRSF" id="PIRSF002888">
    <property type="entry name" value="FliM"/>
    <property type="match status" value="1"/>
</dbReference>
<reference evidence="12 13" key="2">
    <citation type="submission" date="2008-11" db="EMBL/GenBank/DDBJ databases">
        <authorList>
            <person name="Fulton L."/>
            <person name="Clifton S."/>
            <person name="Fulton B."/>
            <person name="Xu J."/>
            <person name="Minx P."/>
            <person name="Pepin K.H."/>
            <person name="Johnson M."/>
            <person name="Bhonagiri V."/>
            <person name="Nash W.E."/>
            <person name="Mardis E.R."/>
            <person name="Wilson R.K."/>
        </authorList>
    </citation>
    <scope>NUCLEOTIDE SEQUENCE [LARGE SCALE GENOMIC DNA]</scope>
    <source>
        <strain evidence="12 13">ATCC 43243</strain>
    </source>
</reference>
<dbReference type="GO" id="GO:0003774">
    <property type="term" value="F:cytoskeletal motor activity"/>
    <property type="evidence" value="ECO:0007669"/>
    <property type="project" value="InterPro"/>
</dbReference>
<dbReference type="PANTHER" id="PTHR30034">
    <property type="entry name" value="FLAGELLAR MOTOR SWITCH PROTEIN FLIM"/>
    <property type="match status" value="1"/>
</dbReference>
<dbReference type="NCBIfam" id="TIGR01397">
    <property type="entry name" value="fliM_switch"/>
    <property type="match status" value="1"/>
</dbReference>
<dbReference type="GO" id="GO:0005886">
    <property type="term" value="C:plasma membrane"/>
    <property type="evidence" value="ECO:0007669"/>
    <property type="project" value="UniProtKB-SubCell"/>
</dbReference>
<keyword evidence="13" id="KW-1185">Reference proteome</keyword>
<proteinExistence type="inferred from homology"/>
<dbReference type="AlphaFoldDB" id="B7ATS1"/>
<comment type="subcellular location">
    <subcellularLocation>
        <location evidence="1">Bacterial flagellum basal body</location>
    </subcellularLocation>
    <subcellularLocation>
        <location evidence="2">Cell membrane</location>
        <topology evidence="2">Peripheral membrane protein</topology>
    </subcellularLocation>
</comment>
<name>B7ATS1_9FIRM</name>
<dbReference type="STRING" id="483218.BACPEC_01543"/>
<dbReference type="CDD" id="cd17908">
    <property type="entry name" value="FliM"/>
    <property type="match status" value="1"/>
</dbReference>
<protein>
    <recommendedName>
        <fullName evidence="4 10">Flagellar motor switch protein FliM</fullName>
    </recommendedName>
</protein>
<gene>
    <name evidence="12" type="ORF">BACPEC_01543</name>
</gene>
<dbReference type="GO" id="GO:0009425">
    <property type="term" value="C:bacterial-type flagellum basal body"/>
    <property type="evidence" value="ECO:0007669"/>
    <property type="project" value="UniProtKB-SubCell"/>
</dbReference>
<sequence>MSEVLSQDEIDKLLSALNSGELDAEEIKNSDERQVKVYDFARPSKFSKEHLRTLEIIFEHFGRLLATNLPGYLRKTVSVDVVNSEVVIYSEFSNALSNPVLLGVVTMPPLKGNIIMEMASNLGYAIIDRLLGGSGNTMDKARDFSEIELTILERIFTICVNLLQEPWQNVVQTSPRLERIETNSQFAQIISPSETIAIVTLSIKIGEVEGLMNICLPFVTLEPVMDKLNTKYWFSTLQDKDDQSYQDAIESLIDRAQIPMKAVLGHSRISVGDFVNLQLGDIIRLDRKVDDELEVYVGNIKKFAALPGYSEDKYAIRITEVIKEESE</sequence>
<comment type="similarity">
    <text evidence="3">Belongs to the FliM family.</text>
</comment>
<dbReference type="SUPFAM" id="SSF103039">
    <property type="entry name" value="CheC-like"/>
    <property type="match status" value="1"/>
</dbReference>
<evidence type="ECO:0000313" key="12">
    <source>
        <dbReference type="EMBL" id="EEC57055.1"/>
    </source>
</evidence>
<dbReference type="PRINTS" id="PR00955">
    <property type="entry name" value="FLGMOTORFLIM"/>
</dbReference>